<evidence type="ECO:0000313" key="4">
    <source>
        <dbReference type="EMBL" id="KAF5535231.1"/>
    </source>
</evidence>
<feature type="region of interest" description="Disordered" evidence="3">
    <location>
        <begin position="226"/>
        <end position="249"/>
    </location>
</feature>
<dbReference type="AlphaFoldDB" id="A0A8H5IIQ0"/>
<dbReference type="EMBL" id="JAAOAQ010000755">
    <property type="protein sequence ID" value="KAF5535231.1"/>
    <property type="molecule type" value="Genomic_DNA"/>
</dbReference>
<protein>
    <submittedName>
        <fullName evidence="4">Cytochrome c oxidase biogenesis</fullName>
    </submittedName>
</protein>
<dbReference type="OrthoDB" id="6224010at2759"/>
<evidence type="ECO:0000313" key="5">
    <source>
        <dbReference type="Proteomes" id="UP000582016"/>
    </source>
</evidence>
<evidence type="ECO:0000256" key="3">
    <source>
        <dbReference type="SAM" id="MobiDB-lite"/>
    </source>
</evidence>
<keyword evidence="2" id="KW-1015">Disulfide bond</keyword>
<accession>A0A8H5IIQ0</accession>
<feature type="compositionally biased region" description="Basic and acidic residues" evidence="3">
    <location>
        <begin position="123"/>
        <end position="135"/>
    </location>
</feature>
<feature type="region of interest" description="Disordered" evidence="3">
    <location>
        <begin position="1"/>
        <end position="30"/>
    </location>
</feature>
<proteinExistence type="inferred from homology"/>
<comment type="similarity">
    <text evidence="1">Belongs to the CMC family.</text>
</comment>
<reference evidence="4 5" key="1">
    <citation type="submission" date="2020-05" db="EMBL/GenBank/DDBJ databases">
        <title>Identification and distribution of gene clusters putatively required for synthesis of sphingolipid metabolism inhibitors in phylogenetically diverse species of the filamentous fungus Fusarium.</title>
        <authorList>
            <person name="Kim H.-S."/>
            <person name="Busman M."/>
            <person name="Brown D.W."/>
            <person name="Divon H."/>
            <person name="Uhlig S."/>
            <person name="Proctor R.H."/>
        </authorList>
    </citation>
    <scope>NUCLEOTIDE SEQUENCE [LARGE SCALE GENOMIC DNA]</scope>
    <source>
        <strain evidence="4 5">NRRL 13617</strain>
    </source>
</reference>
<evidence type="ECO:0000256" key="1">
    <source>
        <dbReference type="ARBA" id="ARBA00007347"/>
    </source>
</evidence>
<name>A0A8H5IIQ0_9HYPO</name>
<feature type="region of interest" description="Disordered" evidence="3">
    <location>
        <begin position="116"/>
        <end position="138"/>
    </location>
</feature>
<evidence type="ECO:0000256" key="2">
    <source>
        <dbReference type="ARBA" id="ARBA00023157"/>
    </source>
</evidence>
<dbReference type="Pfam" id="PF08583">
    <property type="entry name" value="Cmc1"/>
    <property type="match status" value="1"/>
</dbReference>
<organism evidence="4 5">
    <name type="scientific">Fusarium phyllophilum</name>
    <dbReference type="NCBI Taxonomy" id="47803"/>
    <lineage>
        <taxon>Eukaryota</taxon>
        <taxon>Fungi</taxon>
        <taxon>Dikarya</taxon>
        <taxon>Ascomycota</taxon>
        <taxon>Pezizomycotina</taxon>
        <taxon>Sordariomycetes</taxon>
        <taxon>Hypocreomycetidae</taxon>
        <taxon>Hypocreales</taxon>
        <taxon>Nectriaceae</taxon>
        <taxon>Fusarium</taxon>
        <taxon>Fusarium fujikuroi species complex</taxon>
    </lineage>
</organism>
<keyword evidence="5" id="KW-1185">Reference proteome</keyword>
<sequence>MRVVMPSVKSYGSWCNPSSDKPKSGRRSSILPFAHRLTSQDPASFSSDIASIAINDPPRTPRRHIHLSPSSSRHSIYDIYDSEPRALVPWPQWPSRTPQCQRRSSESPLATLYLSPHHKKHKSETYSTKKSEKNAPTRSKAPFAACALGRTFTVSFACRAEHRSMNSCMKLHATQSAHDEAREEWFALRIERQRERERKARVAQAQEEFMREWWGLPEHVRLSRQKEMEQRGERIHGLTAKDRPRGEGQ</sequence>
<dbReference type="Proteomes" id="UP000582016">
    <property type="component" value="Unassembled WGS sequence"/>
</dbReference>
<dbReference type="InterPro" id="IPR013892">
    <property type="entry name" value="Cyt_c_biogenesis_Cmc1-like"/>
</dbReference>
<comment type="caution">
    <text evidence="4">The sequence shown here is derived from an EMBL/GenBank/DDBJ whole genome shotgun (WGS) entry which is preliminary data.</text>
</comment>
<gene>
    <name evidence="4" type="ORF">FPHYL_13242</name>
</gene>